<reference evidence="7" key="1">
    <citation type="submission" date="2022-07" db="EMBL/GenBank/DDBJ databases">
        <title>Phylogenomic reconstructions and comparative analyses of Kickxellomycotina fungi.</title>
        <authorList>
            <person name="Reynolds N.K."/>
            <person name="Stajich J.E."/>
            <person name="Barry K."/>
            <person name="Grigoriev I.V."/>
            <person name="Crous P."/>
            <person name="Smith M.E."/>
        </authorList>
    </citation>
    <scope>NUCLEOTIDE SEQUENCE</scope>
    <source>
        <strain evidence="7">NBRC 32514</strain>
    </source>
</reference>
<dbReference type="InterPro" id="IPR050687">
    <property type="entry name" value="Dynein_IC"/>
</dbReference>
<evidence type="ECO:0000256" key="5">
    <source>
        <dbReference type="PROSITE-ProRule" id="PRU00221"/>
    </source>
</evidence>
<keyword evidence="8" id="KW-1185">Reference proteome</keyword>
<dbReference type="GO" id="GO:0005737">
    <property type="term" value="C:cytoplasm"/>
    <property type="evidence" value="ECO:0007669"/>
    <property type="project" value="UniProtKB-SubCell"/>
</dbReference>
<feature type="compositionally biased region" description="Low complexity" evidence="6">
    <location>
        <begin position="88"/>
        <end position="98"/>
    </location>
</feature>
<keyword evidence="4" id="KW-0677">Repeat</keyword>
<evidence type="ECO:0000256" key="6">
    <source>
        <dbReference type="SAM" id="MobiDB-lite"/>
    </source>
</evidence>
<feature type="compositionally biased region" description="Polar residues" evidence="6">
    <location>
        <begin position="59"/>
        <end position="70"/>
    </location>
</feature>
<feature type="region of interest" description="Disordered" evidence="6">
    <location>
        <begin position="54"/>
        <end position="120"/>
    </location>
</feature>
<sequence length="648" mass="69218">MDHRKEELEKKRAKLAELRRQREERKRQAMQTQDAAPRLDAIDINDLVNSLVGDRARSDSNSTNAMNSPDLSAPLSREASAGGRERAGTAADLAARAASPLQMPGADTQPPPPPPQRAPHAFSTSELVVFDFAPRERVMYNKEVQTADAAAGADSDAAALLTEAEVARRVGELRERDARAARARSEDRQRRDAEAAERDAQREAEARRLTDAQRGSILGSAAFAGFIDRAARVVERALDVDYDVTVDYARAAADAAADARPQLALVATLADERMRGRAVMDIAWSPRFPELVAVAYSRNAAAPNEPDGLVAVWNARARSRPEFVFHAPSEVLQVAFAAAAAADAAAAASAPAADPHLLVGATYSGQLLLWDMRAKALPVLRTPLTAAGHTHPVFALSVVASAAAPHVVSVSSDGLACTWQLDMLAQPHDTLELANAAHARTDEVSVTCIDFAADEAAAFVVGTAEGAAYAVNRYDRAGCKAGLNAHDAYRGHSAPINALRFHPTTAAGDFADLFLTASSDWSVRLWRARPPAKPASPAPADMRALHVFDAFDDYVYDARWSPVHPAVFASADASGRLALWNLNADVELPAHAAHAPRALHKLAWDRPGRRIAAGGADGLLYLYDVGDLAAPRADDHARFARVVGELGA</sequence>
<dbReference type="OrthoDB" id="366230at2759"/>
<dbReference type="Proteomes" id="UP001149813">
    <property type="component" value="Unassembled WGS sequence"/>
</dbReference>
<evidence type="ECO:0008006" key="9">
    <source>
        <dbReference type="Google" id="ProtNLM"/>
    </source>
</evidence>
<keyword evidence="3 5" id="KW-0853">WD repeat</keyword>
<evidence type="ECO:0000256" key="1">
    <source>
        <dbReference type="ARBA" id="ARBA00004496"/>
    </source>
</evidence>
<dbReference type="EMBL" id="JANBOJ010000035">
    <property type="protein sequence ID" value="KAJ1724326.1"/>
    <property type="molecule type" value="Genomic_DNA"/>
</dbReference>
<proteinExistence type="predicted"/>
<dbReference type="InterPro" id="IPR036322">
    <property type="entry name" value="WD40_repeat_dom_sf"/>
</dbReference>
<evidence type="ECO:0000256" key="3">
    <source>
        <dbReference type="ARBA" id="ARBA00022574"/>
    </source>
</evidence>
<dbReference type="AlphaFoldDB" id="A0A9W7Y3I6"/>
<feature type="compositionally biased region" description="Basic and acidic residues" evidence="6">
    <location>
        <begin position="18"/>
        <end position="27"/>
    </location>
</feature>
<accession>A0A9W7Y3I6</accession>
<dbReference type="SMART" id="SM00320">
    <property type="entry name" value="WD40"/>
    <property type="match status" value="5"/>
</dbReference>
<dbReference type="GO" id="GO:0010970">
    <property type="term" value="P:transport along microtubule"/>
    <property type="evidence" value="ECO:0007669"/>
    <property type="project" value="TreeGrafter"/>
</dbReference>
<dbReference type="PANTHER" id="PTHR12442">
    <property type="entry name" value="DYNEIN INTERMEDIATE CHAIN"/>
    <property type="match status" value="1"/>
</dbReference>
<dbReference type="InterPro" id="IPR001680">
    <property type="entry name" value="WD40_rpt"/>
</dbReference>
<protein>
    <recommendedName>
        <fullName evidence="9">WD40 repeat-like protein</fullName>
    </recommendedName>
</protein>
<dbReference type="GO" id="GO:0045504">
    <property type="term" value="F:dynein heavy chain binding"/>
    <property type="evidence" value="ECO:0007669"/>
    <property type="project" value="TreeGrafter"/>
</dbReference>
<name>A0A9W7Y3I6_9FUNG</name>
<gene>
    <name evidence="7" type="ORF">LPJ53_001409</name>
</gene>
<comment type="subcellular location">
    <subcellularLocation>
        <location evidence="1">Cytoplasm</location>
    </subcellularLocation>
</comment>
<dbReference type="PANTHER" id="PTHR12442:SF22">
    <property type="entry name" value="CYTOPLASMIC DYNEIN 1 INTERMEDIATE CHAIN-RELATED"/>
    <property type="match status" value="1"/>
</dbReference>
<evidence type="ECO:0000256" key="4">
    <source>
        <dbReference type="ARBA" id="ARBA00022737"/>
    </source>
</evidence>
<dbReference type="Gene3D" id="2.130.10.10">
    <property type="entry name" value="YVTN repeat-like/Quinoprotein amine dehydrogenase"/>
    <property type="match status" value="2"/>
</dbReference>
<keyword evidence="2" id="KW-0963">Cytoplasm</keyword>
<comment type="caution">
    <text evidence="7">The sequence shown here is derived from an EMBL/GenBank/DDBJ whole genome shotgun (WGS) entry which is preliminary data.</text>
</comment>
<feature type="region of interest" description="Disordered" evidence="6">
    <location>
        <begin position="18"/>
        <end position="37"/>
    </location>
</feature>
<dbReference type="SUPFAM" id="SSF50978">
    <property type="entry name" value="WD40 repeat-like"/>
    <property type="match status" value="1"/>
</dbReference>
<feature type="region of interest" description="Disordered" evidence="6">
    <location>
        <begin position="174"/>
        <end position="208"/>
    </location>
</feature>
<dbReference type="InterPro" id="IPR015943">
    <property type="entry name" value="WD40/YVTN_repeat-like_dom_sf"/>
</dbReference>
<feature type="repeat" description="WD" evidence="5">
    <location>
        <begin position="489"/>
        <end position="526"/>
    </location>
</feature>
<dbReference type="PROSITE" id="PS50082">
    <property type="entry name" value="WD_REPEATS_2"/>
    <property type="match status" value="1"/>
</dbReference>
<dbReference type="GO" id="GO:0045503">
    <property type="term" value="F:dynein light chain binding"/>
    <property type="evidence" value="ECO:0007669"/>
    <property type="project" value="TreeGrafter"/>
</dbReference>
<evidence type="ECO:0000256" key="2">
    <source>
        <dbReference type="ARBA" id="ARBA00022490"/>
    </source>
</evidence>
<dbReference type="Pfam" id="PF00400">
    <property type="entry name" value="WD40"/>
    <property type="match status" value="1"/>
</dbReference>
<evidence type="ECO:0000313" key="8">
    <source>
        <dbReference type="Proteomes" id="UP001149813"/>
    </source>
</evidence>
<evidence type="ECO:0000313" key="7">
    <source>
        <dbReference type="EMBL" id="KAJ1724326.1"/>
    </source>
</evidence>
<dbReference type="GO" id="GO:0005868">
    <property type="term" value="C:cytoplasmic dynein complex"/>
    <property type="evidence" value="ECO:0007669"/>
    <property type="project" value="TreeGrafter"/>
</dbReference>
<organism evidence="7 8">
    <name type="scientific">Coemansia erecta</name>
    <dbReference type="NCBI Taxonomy" id="147472"/>
    <lineage>
        <taxon>Eukaryota</taxon>
        <taxon>Fungi</taxon>
        <taxon>Fungi incertae sedis</taxon>
        <taxon>Zoopagomycota</taxon>
        <taxon>Kickxellomycotina</taxon>
        <taxon>Kickxellomycetes</taxon>
        <taxon>Kickxellales</taxon>
        <taxon>Kickxellaceae</taxon>
        <taxon>Coemansia</taxon>
    </lineage>
</organism>
<dbReference type="PROSITE" id="PS50294">
    <property type="entry name" value="WD_REPEATS_REGION"/>
    <property type="match status" value="1"/>
</dbReference>